<sequence>MAELCWKGSSDPSLDIILEMDGFGSESREKLRYEYGLFLEGSFSSPVVQVKREYLVRKEKGQKKTIFDLERGVAKTISIRGLSGKFPSDQSLLEVINLLDFEGTMLRQFISGWRFYRLLPTPFMKQPNVAVEARYLQEFGQNLSAWLFTLQSRPSSYKRFQKVVADLFPDIQDIVMQPPQGVGGIRIAIQEHLLSRAPITLAQMSDGELACLALLSLLLAPKELGAPLYCVEEPENFLHRSLLETLTQIYRQYRSELGPDAAQLIITTHSLPLVDQVDIADLLLTCKENGATRIRRPARKKELSDLLSRKEISLGELLSSGSLED</sequence>
<dbReference type="Proteomes" id="UP000381693">
    <property type="component" value="Unassembled WGS sequence"/>
</dbReference>
<gene>
    <name evidence="2" type="ORF">MAMC_00989</name>
</gene>
<dbReference type="InterPro" id="IPR003959">
    <property type="entry name" value="ATPase_AAA_core"/>
</dbReference>
<protein>
    <recommendedName>
        <fullName evidence="1">ATPase AAA-type core domain-containing protein</fullName>
    </recommendedName>
</protein>
<dbReference type="GO" id="GO:0005524">
    <property type="term" value="F:ATP binding"/>
    <property type="evidence" value="ECO:0007669"/>
    <property type="project" value="InterPro"/>
</dbReference>
<dbReference type="Gene3D" id="3.40.50.300">
    <property type="entry name" value="P-loop containing nucleotide triphosphate hydrolases"/>
    <property type="match status" value="1"/>
</dbReference>
<evidence type="ECO:0000313" key="3">
    <source>
        <dbReference type="Proteomes" id="UP000381693"/>
    </source>
</evidence>
<organism evidence="2 3">
    <name type="scientific">Methylacidimicrobium cyclopophantes</name>
    <dbReference type="NCBI Taxonomy" id="1041766"/>
    <lineage>
        <taxon>Bacteria</taxon>
        <taxon>Pseudomonadati</taxon>
        <taxon>Verrucomicrobiota</taxon>
        <taxon>Methylacidimicrobium</taxon>
    </lineage>
</organism>
<comment type="caution">
    <text evidence="2">The sequence shown here is derived from an EMBL/GenBank/DDBJ whole genome shotgun (WGS) entry which is preliminary data.</text>
</comment>
<evidence type="ECO:0000313" key="2">
    <source>
        <dbReference type="EMBL" id="VVM06205.1"/>
    </source>
</evidence>
<dbReference type="InterPro" id="IPR027417">
    <property type="entry name" value="P-loop_NTPase"/>
</dbReference>
<reference evidence="2" key="1">
    <citation type="submission" date="2019-09" db="EMBL/GenBank/DDBJ databases">
        <authorList>
            <person name="Cremers G."/>
        </authorList>
    </citation>
    <scope>NUCLEOTIDE SEQUENCE [LARGE SCALE GENOMIC DNA]</scope>
    <source>
        <strain evidence="2">3B</strain>
    </source>
</reference>
<keyword evidence="3" id="KW-1185">Reference proteome</keyword>
<dbReference type="Pfam" id="PF13304">
    <property type="entry name" value="AAA_21"/>
    <property type="match status" value="1"/>
</dbReference>
<dbReference type="PANTHER" id="PTHR40396">
    <property type="entry name" value="ATPASE-LIKE PROTEIN"/>
    <property type="match status" value="1"/>
</dbReference>
<accession>A0A5E6M9Y2</accession>
<evidence type="ECO:0000259" key="1">
    <source>
        <dbReference type="Pfam" id="PF13304"/>
    </source>
</evidence>
<dbReference type="PANTHER" id="PTHR40396:SF1">
    <property type="entry name" value="ATPASE AAA-TYPE CORE DOMAIN-CONTAINING PROTEIN"/>
    <property type="match status" value="1"/>
</dbReference>
<proteinExistence type="predicted"/>
<name>A0A5E6M9Y2_9BACT</name>
<feature type="domain" description="ATPase AAA-type core" evidence="1">
    <location>
        <begin position="126"/>
        <end position="274"/>
    </location>
</feature>
<dbReference type="GO" id="GO:0016887">
    <property type="term" value="F:ATP hydrolysis activity"/>
    <property type="evidence" value="ECO:0007669"/>
    <property type="project" value="InterPro"/>
</dbReference>
<dbReference type="EMBL" id="CABFUZ020000108">
    <property type="protein sequence ID" value="VVM06205.1"/>
    <property type="molecule type" value="Genomic_DNA"/>
</dbReference>
<dbReference type="SUPFAM" id="SSF52540">
    <property type="entry name" value="P-loop containing nucleoside triphosphate hydrolases"/>
    <property type="match status" value="1"/>
</dbReference>
<dbReference type="AlphaFoldDB" id="A0A5E6M9Y2"/>